<dbReference type="EMBL" id="OR343188">
    <property type="protein sequence ID" value="WNL49863.1"/>
    <property type="molecule type" value="Genomic_DNA"/>
</dbReference>
<evidence type="ECO:0000313" key="1">
    <source>
        <dbReference type="EMBL" id="WNL49863.1"/>
    </source>
</evidence>
<dbReference type="Pfam" id="PF19241">
    <property type="entry name" value="DUF5891"/>
    <property type="match status" value="1"/>
</dbReference>
<sequence length="208" mass="22894">MGERLVATISAIGEFVGALAELFPKEKPLIAYDKRLQKTGVRNKVAMKKHFQEFENFFQQNGEHIATGNVEGIPEDAKIMYASETYIAIGKILREMEKDDTSVVFDHLRAIRALVAPENPKEGTEHLLGSVISEAKQIGKNLLDSGKIDRSKLSGKPDAKAIAEIAPVMLKEFLESGAIERMVEKFDGKDLDMGSVLGMIKGMAGEMQ</sequence>
<reference evidence="1" key="1">
    <citation type="submission" date="2023-07" db="EMBL/GenBank/DDBJ databases">
        <authorList>
            <person name="Xia Y."/>
        </authorList>
    </citation>
    <scope>NUCLEOTIDE SEQUENCE</scope>
    <source>
        <strain evidence="1">F</strain>
    </source>
</reference>
<protein>
    <submittedName>
        <fullName evidence="1">Uncharacterized protein</fullName>
    </submittedName>
</protein>
<proteinExistence type="predicted"/>
<organism evidence="1">
    <name type="scientific">Marseillevirus sp</name>
    <dbReference type="NCBI Taxonomy" id="2809551"/>
    <lineage>
        <taxon>Viruses</taxon>
        <taxon>Varidnaviria</taxon>
        <taxon>Bamfordvirae</taxon>
        <taxon>Nucleocytoviricota</taxon>
        <taxon>Megaviricetes</taxon>
        <taxon>Pimascovirales</taxon>
        <taxon>Pimascovirales incertae sedis</taxon>
        <taxon>Marseilleviridae</taxon>
        <taxon>Marseillevirus</taxon>
    </lineage>
</organism>
<dbReference type="InterPro" id="IPR045409">
    <property type="entry name" value="DUF5891"/>
</dbReference>
<accession>A0AA96EPF2</accession>
<name>A0AA96EPF2_9VIRU</name>
<gene>
    <name evidence="1" type="ORF">MarFTMF_347</name>
</gene>